<dbReference type="Proteomes" id="UP000253742">
    <property type="component" value="Unassembled WGS sequence"/>
</dbReference>
<dbReference type="InterPro" id="IPR050584">
    <property type="entry name" value="Cholesterol_7-desaturase"/>
</dbReference>
<dbReference type="GO" id="GO:0046872">
    <property type="term" value="F:metal ion binding"/>
    <property type="evidence" value="ECO:0007669"/>
    <property type="project" value="UniProtKB-KW"/>
</dbReference>
<dbReference type="Gene3D" id="2.102.10.10">
    <property type="entry name" value="Rieske [2Fe-2S] iron-sulphur domain"/>
    <property type="match status" value="1"/>
</dbReference>
<dbReference type="Pfam" id="PF00355">
    <property type="entry name" value="Rieske"/>
    <property type="match status" value="1"/>
</dbReference>
<feature type="compositionally biased region" description="Low complexity" evidence="6">
    <location>
        <begin position="204"/>
        <end position="226"/>
    </location>
</feature>
<protein>
    <submittedName>
        <fullName evidence="8">Rieske (2Fe-2S) protein</fullName>
    </submittedName>
</protein>
<evidence type="ECO:0000259" key="7">
    <source>
        <dbReference type="PROSITE" id="PS51296"/>
    </source>
</evidence>
<evidence type="ECO:0000256" key="5">
    <source>
        <dbReference type="ARBA" id="ARBA00023014"/>
    </source>
</evidence>
<dbReference type="GO" id="GO:0016705">
    <property type="term" value="F:oxidoreductase activity, acting on paired donors, with incorporation or reduction of molecular oxygen"/>
    <property type="evidence" value="ECO:0007669"/>
    <property type="project" value="UniProtKB-ARBA"/>
</dbReference>
<dbReference type="SUPFAM" id="SSF55961">
    <property type="entry name" value="Bet v1-like"/>
    <property type="match status" value="1"/>
</dbReference>
<organism evidence="8 9">
    <name type="scientific">Streptomyces parvulus</name>
    <dbReference type="NCBI Taxonomy" id="146923"/>
    <lineage>
        <taxon>Bacteria</taxon>
        <taxon>Bacillati</taxon>
        <taxon>Actinomycetota</taxon>
        <taxon>Actinomycetes</taxon>
        <taxon>Kitasatosporales</taxon>
        <taxon>Streptomycetaceae</taxon>
        <taxon>Streptomyces</taxon>
    </lineage>
</organism>
<sequence length="370" mass="40223">MRRKTSERLAASARPVTNLASGWYVALPSAELRTGPRRTTLFGAAHVAWRGEDGRAHVQGAVCPHAGAALYGGRVVDGTLECPFHRWRFDGSGACVSVPGRRPPARAALSVLPTRECSGYVWVWYGAGPPRYEPPDLPDLEARRFPGIRRFRLADPTRATTRRILENTYDPDHLVALHGLTVAGEARITFPAAREKALSGAVPGAADSGAVDSGAADSGASTVGDGSQDRCDATLTWPAYRGPLGTVSNAFGLNADEFTLRLRGWASCQEIEYFADGRRLYRMVLAVTPIGEHHSVQHINAAVDADGAGILGWLRSLVHRAEVQVAARQDLPVFDTLLPGDRHGIYVPGDEAVRRFRRFYQQWVELAQRG</sequence>
<keyword evidence="4" id="KW-0408">Iron</keyword>
<evidence type="ECO:0000256" key="6">
    <source>
        <dbReference type="SAM" id="MobiDB-lite"/>
    </source>
</evidence>
<keyword evidence="2" id="KW-0479">Metal-binding</keyword>
<dbReference type="RefSeq" id="WP_114528055.1">
    <property type="nucleotide sequence ID" value="NZ_QQBH01000004.1"/>
</dbReference>
<keyword evidence="1" id="KW-0001">2Fe-2S</keyword>
<name>A0A369VCQ0_9ACTN</name>
<evidence type="ECO:0000256" key="3">
    <source>
        <dbReference type="ARBA" id="ARBA00023002"/>
    </source>
</evidence>
<dbReference type="Gene3D" id="3.90.380.10">
    <property type="entry name" value="Naphthalene 1,2-dioxygenase Alpha Subunit, Chain A, domain 1"/>
    <property type="match status" value="1"/>
</dbReference>
<dbReference type="GO" id="GO:0004497">
    <property type="term" value="F:monooxygenase activity"/>
    <property type="evidence" value="ECO:0007669"/>
    <property type="project" value="UniProtKB-ARBA"/>
</dbReference>
<feature type="region of interest" description="Disordered" evidence="6">
    <location>
        <begin position="203"/>
        <end position="228"/>
    </location>
</feature>
<accession>A0A369VCQ0</accession>
<dbReference type="InterPro" id="IPR036922">
    <property type="entry name" value="Rieske_2Fe-2S_sf"/>
</dbReference>
<evidence type="ECO:0000256" key="2">
    <source>
        <dbReference type="ARBA" id="ARBA00022723"/>
    </source>
</evidence>
<feature type="domain" description="Rieske" evidence="7">
    <location>
        <begin position="23"/>
        <end position="123"/>
    </location>
</feature>
<dbReference type="EMBL" id="QQBH01000004">
    <property type="protein sequence ID" value="RDD89935.1"/>
    <property type="molecule type" value="Genomic_DNA"/>
</dbReference>
<reference evidence="8 9" key="1">
    <citation type="submission" date="2018-07" db="EMBL/GenBank/DDBJ databases">
        <title>Genome guided investigation of antibiotics producing actinomycetales strain isolated from a Macau mangrove ecosystem.</title>
        <authorList>
            <person name="Hu D."/>
        </authorList>
    </citation>
    <scope>NUCLEOTIDE SEQUENCE [LARGE SCALE GENOMIC DNA]</scope>
    <source>
        <strain evidence="8 9">2297</strain>
    </source>
</reference>
<keyword evidence="5" id="KW-0411">Iron-sulfur</keyword>
<dbReference type="OrthoDB" id="5243643at2"/>
<dbReference type="PANTHER" id="PTHR21266">
    <property type="entry name" value="IRON-SULFUR DOMAIN CONTAINING PROTEIN"/>
    <property type="match status" value="1"/>
</dbReference>
<dbReference type="InterPro" id="IPR017941">
    <property type="entry name" value="Rieske_2Fe-2S"/>
</dbReference>
<evidence type="ECO:0000313" key="8">
    <source>
        <dbReference type="EMBL" id="RDD89935.1"/>
    </source>
</evidence>
<keyword evidence="3" id="KW-0560">Oxidoreductase</keyword>
<evidence type="ECO:0000256" key="1">
    <source>
        <dbReference type="ARBA" id="ARBA00022714"/>
    </source>
</evidence>
<dbReference type="AlphaFoldDB" id="A0A369VCQ0"/>
<dbReference type="PANTHER" id="PTHR21266:SF60">
    <property type="entry name" value="3-KETOSTEROID-9-ALPHA-MONOOXYGENASE, OXYGENASE COMPONENT"/>
    <property type="match status" value="1"/>
</dbReference>
<dbReference type="PROSITE" id="PS51296">
    <property type="entry name" value="RIESKE"/>
    <property type="match status" value="1"/>
</dbReference>
<dbReference type="SUPFAM" id="SSF50022">
    <property type="entry name" value="ISP domain"/>
    <property type="match status" value="1"/>
</dbReference>
<proteinExistence type="predicted"/>
<gene>
    <name evidence="8" type="ORF">DVZ84_07870</name>
</gene>
<evidence type="ECO:0000256" key="4">
    <source>
        <dbReference type="ARBA" id="ARBA00023004"/>
    </source>
</evidence>
<dbReference type="GO" id="GO:0051537">
    <property type="term" value="F:2 iron, 2 sulfur cluster binding"/>
    <property type="evidence" value="ECO:0007669"/>
    <property type="project" value="UniProtKB-KW"/>
</dbReference>
<comment type="caution">
    <text evidence="8">The sequence shown here is derived from an EMBL/GenBank/DDBJ whole genome shotgun (WGS) entry which is preliminary data.</text>
</comment>
<evidence type="ECO:0000313" key="9">
    <source>
        <dbReference type="Proteomes" id="UP000253742"/>
    </source>
</evidence>